<feature type="domain" description="Gamma-glutamylcyclotransferase AIG2-like" evidence="1">
    <location>
        <begin position="2"/>
        <end position="66"/>
    </location>
</feature>
<evidence type="ECO:0000259" key="1">
    <source>
        <dbReference type="Pfam" id="PF06094"/>
    </source>
</evidence>
<organism evidence="2 3">
    <name type="scientific">Arcicella aurantiaca</name>
    <dbReference type="NCBI Taxonomy" id="591202"/>
    <lineage>
        <taxon>Bacteria</taxon>
        <taxon>Pseudomonadati</taxon>
        <taxon>Bacteroidota</taxon>
        <taxon>Cytophagia</taxon>
        <taxon>Cytophagales</taxon>
        <taxon>Flectobacillaceae</taxon>
        <taxon>Arcicella</taxon>
    </lineage>
</organism>
<proteinExistence type="predicted"/>
<dbReference type="Gene3D" id="3.10.490.10">
    <property type="entry name" value="Gamma-glutamyl cyclotransferase-like"/>
    <property type="match status" value="1"/>
</dbReference>
<reference evidence="2 3" key="1">
    <citation type="submission" date="2018-05" db="EMBL/GenBank/DDBJ databases">
        <title>Genomic Encyclopedia of Archaeal and Bacterial Type Strains, Phase II (KMG-II): from individual species to whole genera.</title>
        <authorList>
            <person name="Goeker M."/>
        </authorList>
    </citation>
    <scope>NUCLEOTIDE SEQUENCE [LARGE SCALE GENOMIC DNA]</scope>
    <source>
        <strain evidence="2 3">DSM 22214</strain>
    </source>
</reference>
<accession>A0A316EI68</accession>
<dbReference type="OrthoDB" id="482277at2"/>
<dbReference type="GO" id="GO:0016740">
    <property type="term" value="F:transferase activity"/>
    <property type="evidence" value="ECO:0007669"/>
    <property type="project" value="UniProtKB-KW"/>
</dbReference>
<dbReference type="InterPro" id="IPR009288">
    <property type="entry name" value="AIG2-like_dom"/>
</dbReference>
<keyword evidence="3" id="KW-1185">Reference proteome</keyword>
<dbReference type="InterPro" id="IPR036568">
    <property type="entry name" value="GGCT-like_sf"/>
</dbReference>
<dbReference type="SUPFAM" id="SSF110857">
    <property type="entry name" value="Gamma-glutamyl cyclotransferase-like"/>
    <property type="match status" value="1"/>
</dbReference>
<dbReference type="Pfam" id="PF06094">
    <property type="entry name" value="GGACT"/>
    <property type="match status" value="1"/>
</dbReference>
<dbReference type="AlphaFoldDB" id="A0A316EI68"/>
<evidence type="ECO:0000313" key="2">
    <source>
        <dbReference type="EMBL" id="PWK29248.1"/>
    </source>
</evidence>
<evidence type="ECO:0000313" key="3">
    <source>
        <dbReference type="Proteomes" id="UP000245489"/>
    </source>
</evidence>
<sequence length="69" mass="7918">MYKLTSPIKLLAILDEYEEFFADDNVNSVFIRNTINVNLDGQSVESYAYEFNRSTEGLKEIVGGDFMNK</sequence>
<comment type="caution">
    <text evidence="2">The sequence shown here is derived from an EMBL/GenBank/DDBJ whole genome shotgun (WGS) entry which is preliminary data.</text>
</comment>
<dbReference type="EMBL" id="QGGO01000001">
    <property type="protein sequence ID" value="PWK29248.1"/>
    <property type="molecule type" value="Genomic_DNA"/>
</dbReference>
<dbReference type="Proteomes" id="UP000245489">
    <property type="component" value="Unassembled WGS sequence"/>
</dbReference>
<gene>
    <name evidence="2" type="ORF">LV89_00088</name>
</gene>
<keyword evidence="2" id="KW-0808">Transferase</keyword>
<name>A0A316EI68_9BACT</name>
<protein>
    <submittedName>
        <fullName evidence="2">Gamma-glutamyl AIG2-like cyclotransferase</fullName>
    </submittedName>
</protein>